<accession>W2T800</accession>
<dbReference type="Proteomes" id="UP000053676">
    <property type="component" value="Unassembled WGS sequence"/>
</dbReference>
<name>W2T800_NECAM</name>
<feature type="domain" description="P-granule-associated protein DEPS-1 third OB-fold" evidence="1">
    <location>
        <begin position="3"/>
        <end position="26"/>
    </location>
</feature>
<dbReference type="OrthoDB" id="5806136at2759"/>
<dbReference type="InterPro" id="IPR057147">
    <property type="entry name" value="OB_DEPS-1_3rd"/>
</dbReference>
<sequence length="168" mass="18954">LSGVSCEFSAVWNEYEKRFIVQHYKTKGRVLRLGANGLASCYVLVHILSSSHFLTLLFISKVKTSVKAIEDYPSVFNSDELGLIDDPSGVLSLLHFSPYRHSSVVVTLHDSPSLTTRFRFRIVDVQPDKAPKLKKFVEENEIRVDDAEGIVIDAFTIYSKDHGSVFFL</sequence>
<feature type="non-terminal residue" evidence="2">
    <location>
        <position position="1"/>
    </location>
</feature>
<dbReference type="EMBL" id="KI660190">
    <property type="protein sequence ID" value="ETN77127.1"/>
    <property type="molecule type" value="Genomic_DNA"/>
</dbReference>
<evidence type="ECO:0000313" key="3">
    <source>
        <dbReference type="Proteomes" id="UP000053676"/>
    </source>
</evidence>
<dbReference type="AlphaFoldDB" id="W2T800"/>
<reference evidence="3" key="1">
    <citation type="journal article" date="2014" name="Nat. Genet.">
        <title>Genome of the human hookworm Necator americanus.</title>
        <authorList>
            <person name="Tang Y.T."/>
            <person name="Gao X."/>
            <person name="Rosa B.A."/>
            <person name="Abubucker S."/>
            <person name="Hallsworth-Pepin K."/>
            <person name="Martin J."/>
            <person name="Tyagi R."/>
            <person name="Heizer E."/>
            <person name="Zhang X."/>
            <person name="Bhonagiri-Palsikar V."/>
            <person name="Minx P."/>
            <person name="Warren W.C."/>
            <person name="Wang Q."/>
            <person name="Zhan B."/>
            <person name="Hotez P.J."/>
            <person name="Sternberg P.W."/>
            <person name="Dougall A."/>
            <person name="Gaze S.T."/>
            <person name="Mulvenna J."/>
            <person name="Sotillo J."/>
            <person name="Ranganathan S."/>
            <person name="Rabelo E.M."/>
            <person name="Wilson R.K."/>
            <person name="Felgner P.L."/>
            <person name="Bethony J."/>
            <person name="Hawdon J.M."/>
            <person name="Gasser R.B."/>
            <person name="Loukas A."/>
            <person name="Mitreva M."/>
        </authorList>
    </citation>
    <scope>NUCLEOTIDE SEQUENCE [LARGE SCALE GENOMIC DNA]</scope>
</reference>
<gene>
    <name evidence="2" type="ORF">NECAME_11240</name>
</gene>
<evidence type="ECO:0000259" key="1">
    <source>
        <dbReference type="Pfam" id="PF24339"/>
    </source>
</evidence>
<dbReference type="Pfam" id="PF24339">
    <property type="entry name" value="OB_DEPS-1_3rd"/>
    <property type="match status" value="1"/>
</dbReference>
<keyword evidence="3" id="KW-1185">Reference proteome</keyword>
<protein>
    <recommendedName>
        <fullName evidence="1">p-granule-associated protein DEPS-1 third OB-fold domain-containing protein</fullName>
    </recommendedName>
</protein>
<evidence type="ECO:0000313" key="2">
    <source>
        <dbReference type="EMBL" id="ETN77127.1"/>
    </source>
</evidence>
<proteinExistence type="predicted"/>
<dbReference type="STRING" id="51031.W2T800"/>
<organism evidence="2 3">
    <name type="scientific">Necator americanus</name>
    <name type="common">Human hookworm</name>
    <dbReference type="NCBI Taxonomy" id="51031"/>
    <lineage>
        <taxon>Eukaryota</taxon>
        <taxon>Metazoa</taxon>
        <taxon>Ecdysozoa</taxon>
        <taxon>Nematoda</taxon>
        <taxon>Chromadorea</taxon>
        <taxon>Rhabditida</taxon>
        <taxon>Rhabditina</taxon>
        <taxon>Rhabditomorpha</taxon>
        <taxon>Strongyloidea</taxon>
        <taxon>Ancylostomatidae</taxon>
        <taxon>Bunostominae</taxon>
        <taxon>Necator</taxon>
    </lineage>
</organism>
<dbReference type="KEGG" id="nai:NECAME_11240"/>